<dbReference type="VEuPathDB" id="VectorBase:GPPI018291"/>
<evidence type="ECO:0000313" key="2">
    <source>
        <dbReference type="Proteomes" id="UP000092460"/>
    </source>
</evidence>
<proteinExistence type="predicted"/>
<dbReference type="Proteomes" id="UP000092460">
    <property type="component" value="Unassembled WGS sequence"/>
</dbReference>
<organism evidence="1 2">
    <name type="scientific">Glossina palpalis gambiensis</name>
    <dbReference type="NCBI Taxonomy" id="67801"/>
    <lineage>
        <taxon>Eukaryota</taxon>
        <taxon>Metazoa</taxon>
        <taxon>Ecdysozoa</taxon>
        <taxon>Arthropoda</taxon>
        <taxon>Hexapoda</taxon>
        <taxon>Insecta</taxon>
        <taxon>Pterygota</taxon>
        <taxon>Neoptera</taxon>
        <taxon>Endopterygota</taxon>
        <taxon>Diptera</taxon>
        <taxon>Brachycera</taxon>
        <taxon>Muscomorpha</taxon>
        <taxon>Hippoboscoidea</taxon>
        <taxon>Glossinidae</taxon>
        <taxon>Glossina</taxon>
    </lineage>
</organism>
<dbReference type="EMBL" id="JXJN01008181">
    <property type="status" value="NOT_ANNOTATED_CDS"/>
    <property type="molecule type" value="Genomic_DNA"/>
</dbReference>
<keyword evidence="2" id="KW-1185">Reference proteome</keyword>
<dbReference type="EMBL" id="JXJN01008182">
    <property type="status" value="NOT_ANNOTATED_CDS"/>
    <property type="molecule type" value="Genomic_DNA"/>
</dbReference>
<protein>
    <submittedName>
        <fullName evidence="1">Uncharacterized protein</fullName>
    </submittedName>
</protein>
<sequence length="104" mass="12012">MYLHLALTGGNAFIDYPVTRPNIALSNHFPLIRHRLHELLRLGRDTDLSLLSFNRFYIFVLIFRCTQHTIHQAVKGSTLTFFNVTCPTHLTNNLRIELMTDGDT</sequence>
<name>A0A1B0B474_9MUSC</name>
<evidence type="ECO:0000313" key="1">
    <source>
        <dbReference type="EnsemblMetazoa" id="GPPI018291-PA"/>
    </source>
</evidence>
<reference evidence="2" key="1">
    <citation type="submission" date="2015-01" db="EMBL/GenBank/DDBJ databases">
        <authorList>
            <person name="Aksoy S."/>
            <person name="Warren W."/>
            <person name="Wilson R.K."/>
        </authorList>
    </citation>
    <scope>NUCLEOTIDE SEQUENCE [LARGE SCALE GENOMIC DNA]</scope>
    <source>
        <strain evidence="2">IAEA</strain>
    </source>
</reference>
<dbReference type="AlphaFoldDB" id="A0A1B0B474"/>
<accession>A0A1B0B474</accession>
<reference evidence="1" key="2">
    <citation type="submission" date="2020-05" db="UniProtKB">
        <authorList>
            <consortium name="EnsemblMetazoa"/>
        </authorList>
    </citation>
    <scope>IDENTIFICATION</scope>
    <source>
        <strain evidence="1">IAEA</strain>
    </source>
</reference>
<dbReference type="EnsemblMetazoa" id="GPPI018291-RA">
    <property type="protein sequence ID" value="GPPI018291-PA"/>
    <property type="gene ID" value="GPPI018291"/>
</dbReference>